<dbReference type="RefSeq" id="WP_133440955.1">
    <property type="nucleotide sequence ID" value="NZ_CP037954.1"/>
</dbReference>
<evidence type="ECO:0000313" key="2">
    <source>
        <dbReference type="Proteomes" id="UP000294419"/>
    </source>
</evidence>
<proteinExistence type="predicted"/>
<accession>A0A4P6ZJ46</accession>
<dbReference type="KEGG" id="csal:NBC122_02842"/>
<evidence type="ECO:0008006" key="3">
    <source>
        <dbReference type="Google" id="ProtNLM"/>
    </source>
</evidence>
<keyword evidence="2" id="KW-1185">Reference proteome</keyword>
<dbReference type="OrthoDB" id="1523452at2"/>
<dbReference type="AlphaFoldDB" id="A0A4P6ZJ46"/>
<dbReference type="EMBL" id="CP037954">
    <property type="protein sequence ID" value="QBO59642.1"/>
    <property type="molecule type" value="Genomic_DNA"/>
</dbReference>
<name>A0A4P6ZJ46_9FLAO</name>
<dbReference type="Proteomes" id="UP000294419">
    <property type="component" value="Chromosome"/>
</dbReference>
<evidence type="ECO:0000313" key="1">
    <source>
        <dbReference type="EMBL" id="QBO59642.1"/>
    </source>
</evidence>
<organism evidence="1 2">
    <name type="scientific">Chryseobacterium salivictor</name>
    <dbReference type="NCBI Taxonomy" id="2547600"/>
    <lineage>
        <taxon>Bacteria</taxon>
        <taxon>Pseudomonadati</taxon>
        <taxon>Bacteroidota</taxon>
        <taxon>Flavobacteriia</taxon>
        <taxon>Flavobacteriales</taxon>
        <taxon>Weeksellaceae</taxon>
        <taxon>Chryseobacterium group</taxon>
        <taxon>Chryseobacterium</taxon>
    </lineage>
</organism>
<protein>
    <recommendedName>
        <fullName evidence="3">WbqC-like protein family protein</fullName>
    </recommendedName>
</protein>
<dbReference type="Pfam" id="PF08889">
    <property type="entry name" value="WbqC"/>
    <property type="match status" value="1"/>
</dbReference>
<sequence>MPILLPIFYLPPISWFSVFLQEDAGIIFEQYEHFPKQTYRNRANIYGANGKLSLIIPMNHNGTRLLKEIQTSTREKWQQLHWKSIKTAYQTSPYFDYYEDQLEEIFKFRSTSLIEFNLNALKVIQKILKTEKAYSLNSEFFKEPLVLSYRDQFSAKSETAYHMEDYYQSFSDKYGFLEDLSIIDLICNKGPESMTYIRTIQQK</sequence>
<reference evidence="1 2" key="1">
    <citation type="submission" date="2019-03" db="EMBL/GenBank/DDBJ databases">
        <authorList>
            <person name="Kim H."/>
            <person name="Yu S.-M."/>
        </authorList>
    </citation>
    <scope>NUCLEOTIDE SEQUENCE [LARGE SCALE GENOMIC DNA]</scope>
    <source>
        <strain evidence="1 2">NBC122</strain>
    </source>
</reference>
<dbReference type="InterPro" id="IPR014985">
    <property type="entry name" value="WbqC"/>
</dbReference>
<gene>
    <name evidence="1" type="ORF">NBC122_02842</name>
</gene>